<proteinExistence type="predicted"/>
<organism evidence="2 3">
    <name type="scientific">Snodgrassella alvi</name>
    <dbReference type="NCBI Taxonomy" id="1196083"/>
    <lineage>
        <taxon>Bacteria</taxon>
        <taxon>Pseudomonadati</taxon>
        <taxon>Pseudomonadota</taxon>
        <taxon>Betaproteobacteria</taxon>
        <taxon>Neisseriales</taxon>
        <taxon>Neisseriaceae</taxon>
        <taxon>Snodgrassella</taxon>
    </lineage>
</organism>
<gene>
    <name evidence="2" type="ORF">BHC57_00740</name>
</gene>
<evidence type="ECO:0000313" key="3">
    <source>
        <dbReference type="Proteomes" id="UP000230463"/>
    </source>
</evidence>
<feature type="domain" description="Uncharacterized protein YfbK C-terminal" evidence="1">
    <location>
        <begin position="32"/>
        <end position="90"/>
    </location>
</feature>
<dbReference type="EMBL" id="MEIU01000003">
    <property type="protein sequence ID" value="PIT62700.1"/>
    <property type="molecule type" value="Genomic_DNA"/>
</dbReference>
<dbReference type="Proteomes" id="UP000230463">
    <property type="component" value="Unassembled WGS sequence"/>
</dbReference>
<accession>A0A855FY80</accession>
<evidence type="ECO:0000259" key="1">
    <source>
        <dbReference type="Pfam" id="PF12034"/>
    </source>
</evidence>
<dbReference type="InterPro" id="IPR021908">
    <property type="entry name" value="YfbK_C"/>
</dbReference>
<dbReference type="Pfam" id="PF12034">
    <property type="entry name" value="YfbK_C"/>
    <property type="match status" value="1"/>
</dbReference>
<reference evidence="2 3" key="1">
    <citation type="journal article" date="2017" name="MBio">
        <title>Type VI secretion-mediated competition in the bee gut microbiome.</title>
        <authorList>
            <person name="Steele M.I."/>
            <person name="Kwong W.K."/>
            <person name="Powell J.E."/>
            <person name="Whiteley M."/>
            <person name="Moran N.A."/>
        </authorList>
    </citation>
    <scope>NUCLEOTIDE SEQUENCE [LARGE SCALE GENOMIC DNA]</scope>
    <source>
        <strain evidence="2 3">HK3</strain>
    </source>
</reference>
<dbReference type="AlphaFoldDB" id="A0A855FY80"/>
<sequence>MMVQIADAGNGNYSYIGNLKAAQKVVQQEMSATLVVIAKDATAQIEFNQQQVWEYHQIGYEKRQLKQEDFDHDKVDAGDIDAGKKWISFYL</sequence>
<name>A0A855FY80_9NEIS</name>
<evidence type="ECO:0000313" key="2">
    <source>
        <dbReference type="EMBL" id="PIT62700.1"/>
    </source>
</evidence>
<protein>
    <recommendedName>
        <fullName evidence="1">Uncharacterized protein YfbK C-terminal domain-containing protein</fullName>
    </recommendedName>
</protein>
<comment type="caution">
    <text evidence="2">The sequence shown here is derived from an EMBL/GenBank/DDBJ whole genome shotgun (WGS) entry which is preliminary data.</text>
</comment>